<dbReference type="SUPFAM" id="SSF50978">
    <property type="entry name" value="WD40 repeat-like"/>
    <property type="match status" value="1"/>
</dbReference>
<dbReference type="PRINTS" id="PR00320">
    <property type="entry name" value="GPROTEINBRPT"/>
</dbReference>
<dbReference type="PROSITE" id="PS00678">
    <property type="entry name" value="WD_REPEATS_1"/>
    <property type="match status" value="1"/>
</dbReference>
<dbReference type="GO" id="GO:0007165">
    <property type="term" value="P:signal transduction"/>
    <property type="evidence" value="ECO:0007669"/>
    <property type="project" value="UniProtKB-KW"/>
</dbReference>
<dbReference type="Pfam" id="PF25391">
    <property type="entry name" value="WD40_Gbeta"/>
    <property type="match status" value="1"/>
</dbReference>
<dbReference type="STRING" id="590646.G3BEC5"/>
<protein>
    <submittedName>
        <fullName evidence="6">Uncharacterized protein</fullName>
    </submittedName>
</protein>
<organism evidence="7">
    <name type="scientific">Candida tenuis (strain ATCC 10573 / BCRC 21748 / CBS 615 / JCM 9827 / NBRC 10315 / NRRL Y-1498 / VKM Y-70)</name>
    <name type="common">Yeast</name>
    <name type="synonym">Yamadazyma tenuis</name>
    <dbReference type="NCBI Taxonomy" id="590646"/>
    <lineage>
        <taxon>Eukaryota</taxon>
        <taxon>Fungi</taxon>
        <taxon>Dikarya</taxon>
        <taxon>Ascomycota</taxon>
        <taxon>Saccharomycotina</taxon>
        <taxon>Pichiomycetes</taxon>
        <taxon>Debaryomycetaceae</taxon>
        <taxon>Yamadazyma</taxon>
    </lineage>
</organism>
<dbReference type="InterPro" id="IPR001680">
    <property type="entry name" value="WD40_rpt"/>
</dbReference>
<sequence>MEYPVKSTPQQLTDFDQIIQAKINDARNEARTLYTEVENVKARMRDSTLLEQSVKLKPIPNHSINPKLYHTLEGHQNKISNVQWSSSSDQVLSASQDGYMIMWDPVTGLKKKAIELENQWVLTCALSPNSEFIASGGLDNNLSIYKVNDTVQQTYFNSKVQHVFKSHRAYISDCEFINNQQVITGSGDMECIMWDLNKGDKIRNFNEHTGDVLCLDTLPSGSSSLFISGSCDGYCKIWDLRSKSAVQSLFISNYDINTVRVFPQGHSFITGSDNGIIKLFDLRSDCELSKYSLSNQLDDNKRKSISSIDSVNVLSVDFSKSGRLIYSCYSDFGCLIWDTLKSEVVGTIGGGHQNRINQVSVSPDGIGICTVSWDYTIKVWAP</sequence>
<dbReference type="AlphaFoldDB" id="G3BEC5"/>
<evidence type="ECO:0000313" key="7">
    <source>
        <dbReference type="Proteomes" id="UP000000707"/>
    </source>
</evidence>
<gene>
    <name evidence="6" type="ORF">CANTEDRAFT_110430</name>
</gene>
<dbReference type="InterPro" id="IPR015943">
    <property type="entry name" value="WD40/YVTN_repeat-like_dom_sf"/>
</dbReference>
<keyword evidence="7" id="KW-1185">Reference proteome</keyword>
<name>G3BEC5_CANTC</name>
<dbReference type="InterPro" id="IPR001632">
    <property type="entry name" value="WD40_G-protein_beta-like"/>
</dbReference>
<keyword evidence="3" id="KW-0677">Repeat</keyword>
<dbReference type="InterPro" id="IPR016346">
    <property type="entry name" value="G-protein_beta_1-5"/>
</dbReference>
<dbReference type="InterPro" id="IPR036322">
    <property type="entry name" value="WD40_repeat_dom_sf"/>
</dbReference>
<evidence type="ECO:0000256" key="1">
    <source>
        <dbReference type="ARBA" id="ARBA00009768"/>
    </source>
</evidence>
<evidence type="ECO:0000256" key="5">
    <source>
        <dbReference type="PROSITE-ProRule" id="PRU00221"/>
    </source>
</evidence>
<feature type="repeat" description="WD" evidence="5">
    <location>
        <begin position="72"/>
        <end position="104"/>
    </location>
</feature>
<dbReference type="PRINTS" id="PR00319">
    <property type="entry name" value="GPROTEINB"/>
</dbReference>
<dbReference type="SMART" id="SM00320">
    <property type="entry name" value="WD40"/>
    <property type="match status" value="7"/>
</dbReference>
<evidence type="ECO:0000256" key="2">
    <source>
        <dbReference type="ARBA" id="ARBA00022574"/>
    </source>
</evidence>
<feature type="repeat" description="WD" evidence="5">
    <location>
        <begin position="349"/>
        <end position="382"/>
    </location>
</feature>
<proteinExistence type="inferred from homology"/>
<dbReference type="OrthoDB" id="10255630at2759"/>
<dbReference type="CDD" id="cd00200">
    <property type="entry name" value="WD40"/>
    <property type="match status" value="1"/>
</dbReference>
<comment type="similarity">
    <text evidence="1">Belongs to the WD repeat G protein beta family.</text>
</comment>
<dbReference type="PIRSF" id="PIRSF002394">
    <property type="entry name" value="GN-bd_beta"/>
    <property type="match status" value="1"/>
</dbReference>
<dbReference type="PANTHER" id="PTHR19850">
    <property type="entry name" value="GUANINE NUCLEOTIDE-BINDING PROTEIN BETA G PROTEIN BETA"/>
    <property type="match status" value="1"/>
</dbReference>
<dbReference type="InterPro" id="IPR020472">
    <property type="entry name" value="WD40_PAC1"/>
</dbReference>
<dbReference type="GeneID" id="18246194"/>
<evidence type="ECO:0000256" key="3">
    <source>
        <dbReference type="ARBA" id="ARBA00022737"/>
    </source>
</evidence>
<dbReference type="EMBL" id="GL996528">
    <property type="protein sequence ID" value="EGV60513.1"/>
    <property type="molecule type" value="Genomic_DNA"/>
</dbReference>
<dbReference type="Gene3D" id="2.130.10.10">
    <property type="entry name" value="YVTN repeat-like/Quinoprotein amine dehydrogenase"/>
    <property type="match status" value="1"/>
</dbReference>
<evidence type="ECO:0000256" key="4">
    <source>
        <dbReference type="ARBA" id="ARBA00023224"/>
    </source>
</evidence>
<feature type="repeat" description="WD" evidence="5">
    <location>
        <begin position="164"/>
        <end position="204"/>
    </location>
</feature>
<dbReference type="HOGENOM" id="CLU_000288_57_34_1"/>
<accession>G3BEC5</accession>
<keyword evidence="2 5" id="KW-0853">WD repeat</keyword>
<dbReference type="InterPro" id="IPR019775">
    <property type="entry name" value="WD40_repeat_CS"/>
</dbReference>
<dbReference type="PROSITE" id="PS50294">
    <property type="entry name" value="WD_REPEATS_REGION"/>
    <property type="match status" value="3"/>
</dbReference>
<feature type="repeat" description="WD" evidence="5">
    <location>
        <begin position="205"/>
        <end position="248"/>
    </location>
</feature>
<dbReference type="Proteomes" id="UP000000707">
    <property type="component" value="Unassembled WGS sequence"/>
</dbReference>
<evidence type="ECO:0000313" key="6">
    <source>
        <dbReference type="EMBL" id="EGV60513.1"/>
    </source>
</evidence>
<dbReference type="eggNOG" id="KOG0286">
    <property type="taxonomic scope" value="Eukaryota"/>
</dbReference>
<dbReference type="KEGG" id="cten:18246194"/>
<keyword evidence="4" id="KW-0807">Transducer</keyword>
<reference evidence="6 7" key="1">
    <citation type="journal article" date="2011" name="Proc. Natl. Acad. Sci. U.S.A.">
        <title>Comparative genomics of xylose-fermenting fungi for enhanced biofuel production.</title>
        <authorList>
            <person name="Wohlbach D.J."/>
            <person name="Kuo A."/>
            <person name="Sato T.K."/>
            <person name="Potts K.M."/>
            <person name="Salamov A.A."/>
            <person name="LaButti K.M."/>
            <person name="Sun H."/>
            <person name="Clum A."/>
            <person name="Pangilinan J.L."/>
            <person name="Lindquist E.A."/>
            <person name="Lucas S."/>
            <person name="Lapidus A."/>
            <person name="Jin M."/>
            <person name="Gunawan C."/>
            <person name="Balan V."/>
            <person name="Dale B.E."/>
            <person name="Jeffries T.W."/>
            <person name="Zinkel R."/>
            <person name="Barry K.W."/>
            <person name="Grigoriev I.V."/>
            <person name="Gasch A.P."/>
        </authorList>
    </citation>
    <scope>NUCLEOTIDE SEQUENCE [LARGE SCALE GENOMIC DNA]</scope>
    <source>
        <strain evidence="7">ATCC 10573 / BCRC 21748 / CBS 615 / JCM 9827 / NBRC 10315 / NRRL Y-1498 / VKM Y-70</strain>
    </source>
</reference>
<dbReference type="PROSITE" id="PS50082">
    <property type="entry name" value="WD_REPEATS_2"/>
    <property type="match status" value="4"/>
</dbReference>